<feature type="signal peptide" evidence="5">
    <location>
        <begin position="1"/>
        <end position="20"/>
    </location>
</feature>
<organism evidence="7 8">
    <name type="scientific">Corchorus capsularis</name>
    <name type="common">Jute</name>
    <dbReference type="NCBI Taxonomy" id="210143"/>
    <lineage>
        <taxon>Eukaryota</taxon>
        <taxon>Viridiplantae</taxon>
        <taxon>Streptophyta</taxon>
        <taxon>Embryophyta</taxon>
        <taxon>Tracheophyta</taxon>
        <taxon>Spermatophyta</taxon>
        <taxon>Magnoliopsida</taxon>
        <taxon>eudicotyledons</taxon>
        <taxon>Gunneridae</taxon>
        <taxon>Pentapetalae</taxon>
        <taxon>rosids</taxon>
        <taxon>malvids</taxon>
        <taxon>Malvales</taxon>
        <taxon>Malvaceae</taxon>
        <taxon>Grewioideae</taxon>
        <taxon>Apeibeae</taxon>
        <taxon>Corchorus</taxon>
    </lineage>
</organism>
<evidence type="ECO:0000256" key="5">
    <source>
        <dbReference type="SAM" id="SignalP"/>
    </source>
</evidence>
<dbReference type="InterPro" id="IPR000617">
    <property type="entry name" value="Napin/2SS/CON"/>
</dbReference>
<dbReference type="SUPFAM" id="SSF47699">
    <property type="entry name" value="Bifunctional inhibitor/lipid-transfer protein/seed storage 2S albumin"/>
    <property type="match status" value="2"/>
</dbReference>
<dbReference type="InterPro" id="IPR036312">
    <property type="entry name" value="Bifun_inhib/LTP/seed_sf"/>
</dbReference>
<evidence type="ECO:0000256" key="3">
    <source>
        <dbReference type="ARBA" id="ARBA00023129"/>
    </source>
</evidence>
<protein>
    <recommendedName>
        <fullName evidence="6">Bifunctional inhibitor/plant lipid transfer protein/seed storage helical domain-containing protein</fullName>
    </recommendedName>
</protein>
<keyword evidence="3" id="KW-0708">Seed storage protein</keyword>
<dbReference type="Pfam" id="PF00234">
    <property type="entry name" value="Tryp_alpha_amyl"/>
    <property type="match status" value="2"/>
</dbReference>
<sequence>MAKLAVLFATFALFLFLANATIHTTITVDNEDENPWGRPEGSCQQQIKEQDYLDHCQKFMEEHCSGGRCYNVRSSKHLDSCCEQLEQLDRQCRCQGLKQAFTQGQTGTQEMREMQQMTEQIMEKCNMEPKRCDFPYHTKITLNTEENPRNWATQSCSQQIQRQNFLKHCQNYMEQQCRSSSRGRGCDNPTQHLNYCCQQLEELDRQCRCPGLKQAVQKQLQGGRVGQQEQRELYEVAEKILSKCEIEPRTCSMPYVKA</sequence>
<dbReference type="GO" id="GO:0045735">
    <property type="term" value="F:nutrient reservoir activity"/>
    <property type="evidence" value="ECO:0007669"/>
    <property type="project" value="UniProtKB-KW"/>
</dbReference>
<feature type="domain" description="Bifunctional inhibitor/plant lipid transfer protein/seed storage helical" evidence="6">
    <location>
        <begin position="156"/>
        <end position="251"/>
    </location>
</feature>
<dbReference type="AlphaFoldDB" id="A0A1R3IDB7"/>
<dbReference type="PANTHER" id="PTHR35496">
    <property type="entry name" value="2S SEED STORAGE PROTEIN 1-RELATED"/>
    <property type="match status" value="1"/>
</dbReference>
<name>A0A1R3IDB7_COCAP</name>
<dbReference type="SMART" id="SM00499">
    <property type="entry name" value="AAI"/>
    <property type="match status" value="2"/>
</dbReference>
<proteinExistence type="inferred from homology"/>
<reference evidence="7 8" key="1">
    <citation type="submission" date="2013-09" db="EMBL/GenBank/DDBJ databases">
        <title>Corchorus capsularis genome sequencing.</title>
        <authorList>
            <person name="Alam M."/>
            <person name="Haque M.S."/>
            <person name="Islam M.S."/>
            <person name="Emdad E.M."/>
            <person name="Islam M.M."/>
            <person name="Ahmed B."/>
            <person name="Halim A."/>
            <person name="Hossen Q.M.M."/>
            <person name="Hossain M.Z."/>
            <person name="Ahmed R."/>
            <person name="Khan M.M."/>
            <person name="Islam R."/>
            <person name="Rashid M.M."/>
            <person name="Khan S.A."/>
            <person name="Rahman M.S."/>
            <person name="Alam M."/>
        </authorList>
    </citation>
    <scope>NUCLEOTIDE SEQUENCE [LARGE SCALE GENOMIC DNA]</scope>
    <source>
        <strain evidence="8">cv. CVL-1</strain>
        <tissue evidence="7">Whole seedling</tissue>
    </source>
</reference>
<evidence type="ECO:0000313" key="7">
    <source>
        <dbReference type="EMBL" id="OMO80550.1"/>
    </source>
</evidence>
<dbReference type="InterPro" id="IPR016140">
    <property type="entry name" value="Bifunc_inhib/LTP/seed_store"/>
</dbReference>
<dbReference type="Proteomes" id="UP000188268">
    <property type="component" value="Unassembled WGS sequence"/>
</dbReference>
<keyword evidence="4" id="KW-1015">Disulfide bond</keyword>
<accession>A0A1R3IDB7</accession>
<evidence type="ECO:0000256" key="2">
    <source>
        <dbReference type="ARBA" id="ARBA00022761"/>
    </source>
</evidence>
<dbReference type="CDD" id="cd00261">
    <property type="entry name" value="AAI_SS"/>
    <property type="match status" value="2"/>
</dbReference>
<keyword evidence="2" id="KW-0758">Storage protein</keyword>
<gene>
    <name evidence="7" type="ORF">CCACVL1_12893</name>
</gene>
<evidence type="ECO:0000256" key="4">
    <source>
        <dbReference type="ARBA" id="ARBA00023157"/>
    </source>
</evidence>
<dbReference type="EMBL" id="AWWV01010293">
    <property type="protein sequence ID" value="OMO80550.1"/>
    <property type="molecule type" value="Genomic_DNA"/>
</dbReference>
<dbReference type="Gramene" id="OMO80550">
    <property type="protein sequence ID" value="OMO80550"/>
    <property type="gene ID" value="CCACVL1_12893"/>
</dbReference>
<dbReference type="OMA" id="NEDENPW"/>
<evidence type="ECO:0000259" key="6">
    <source>
        <dbReference type="SMART" id="SM00499"/>
    </source>
</evidence>
<keyword evidence="5" id="KW-0732">Signal</keyword>
<dbReference type="OrthoDB" id="1922883at2759"/>
<dbReference type="Gene3D" id="1.10.110.10">
    <property type="entry name" value="Plant lipid-transfer and hydrophobic proteins"/>
    <property type="match status" value="2"/>
</dbReference>
<evidence type="ECO:0000256" key="1">
    <source>
        <dbReference type="ARBA" id="ARBA00008262"/>
    </source>
</evidence>
<dbReference type="PANTHER" id="PTHR35496:SF20">
    <property type="entry name" value="2S SEED STORAGE PROTEIN 1-RELATED"/>
    <property type="match status" value="1"/>
</dbReference>
<keyword evidence="8" id="KW-1185">Reference proteome</keyword>
<evidence type="ECO:0000313" key="8">
    <source>
        <dbReference type="Proteomes" id="UP000188268"/>
    </source>
</evidence>
<comment type="caution">
    <text evidence="7">The sequence shown here is derived from an EMBL/GenBank/DDBJ whole genome shotgun (WGS) entry which is preliminary data.</text>
</comment>
<comment type="similarity">
    <text evidence="1">Belongs to the 2S seed storage albumins family.</text>
</comment>
<feature type="chain" id="PRO_5010290843" description="Bifunctional inhibitor/plant lipid transfer protein/seed storage helical domain-containing protein" evidence="5">
    <location>
        <begin position="21"/>
        <end position="258"/>
    </location>
</feature>
<feature type="domain" description="Bifunctional inhibitor/plant lipid transfer protein/seed storage helical" evidence="6">
    <location>
        <begin position="56"/>
        <end position="132"/>
    </location>
</feature>